<keyword evidence="2 8" id="KW-0812">Transmembrane</keyword>
<evidence type="ECO:0000313" key="11">
    <source>
        <dbReference type="EMBL" id="MCK9817095.1"/>
    </source>
</evidence>
<protein>
    <submittedName>
        <fullName evidence="11">ABC transporter ATP-binding protein/permease</fullName>
    </submittedName>
</protein>
<feature type="region of interest" description="Disordered" evidence="7">
    <location>
        <begin position="593"/>
        <end position="613"/>
    </location>
</feature>
<dbReference type="CDD" id="cd07346">
    <property type="entry name" value="ABC_6TM_exporters"/>
    <property type="match status" value="1"/>
</dbReference>
<sequence>MTEHTAPEDSTAPPTHKGLGGVLALAGRHRTRLTVASLCAGLSSVLSITPLLVIYWVLMLFAQGPGASLEQLWPILAWGAAAMLLRWVLLVAGGVLAHLAAFDILFDLRLALANQLSLLPLGWITTRTSAIANQVLREDIDRLEQFIAHHLTDSVAAAALPLASAVALFWFDWRMALVTLITVPLAVAVQLLLWKRIPQIMAEYAETNANLSATIVDYVEGIAVLKTYHQGATVSNRLTQAINAYRSVIGRMVQTTVPGWSAFTVVIAANTLFILPAGGYFYLHGTLSLQLFALCLLLGLGITRPLFQLAFFGNLLRLVEAANNRIQALMQAPQLTQLHLAPPADPYACPALSFENVSFAYDQNEVLHNVSFSLPRGSLTAIVGPSGAGKSTVAQLMVRFWDASSGTIRLNGQDVRAMTLGDVHQQIAYVMQDVFLFNHTVLENIRLGRTDLDEAQVIEAAKAAQAHEFIQRLPQGYHTVLGERGARLSGGEKQRLSIARALIKDAPIIVLDEATAFADPLNEAQILEAIATLTRTRTVIVIAHRLSTIVEADQILLFDQGRLQANARHTELLQHSELYAQLWQLQQTHSDWRISSHPTPTHPARQPLEDITP</sequence>
<comment type="subcellular location">
    <subcellularLocation>
        <location evidence="1">Cell membrane</location>
        <topology evidence="1">Multi-pass membrane protein</topology>
    </subcellularLocation>
</comment>
<gene>
    <name evidence="11" type="ORF">M1B35_23950</name>
</gene>
<dbReference type="Proteomes" id="UP001155163">
    <property type="component" value="Unassembled WGS sequence"/>
</dbReference>
<dbReference type="PANTHER" id="PTHR24221:SF654">
    <property type="entry name" value="ATP-BINDING CASSETTE SUB-FAMILY B MEMBER 6"/>
    <property type="match status" value="1"/>
</dbReference>
<feature type="transmembrane region" description="Helical" evidence="8">
    <location>
        <begin position="289"/>
        <end position="307"/>
    </location>
</feature>
<dbReference type="InterPro" id="IPR036640">
    <property type="entry name" value="ABC1_TM_sf"/>
</dbReference>
<keyword evidence="3" id="KW-0547">Nucleotide-binding</keyword>
<evidence type="ECO:0000256" key="4">
    <source>
        <dbReference type="ARBA" id="ARBA00022840"/>
    </source>
</evidence>
<keyword evidence="5 8" id="KW-1133">Transmembrane helix</keyword>
<dbReference type="SUPFAM" id="SSF90123">
    <property type="entry name" value="ABC transporter transmembrane region"/>
    <property type="match status" value="1"/>
</dbReference>
<evidence type="ECO:0000256" key="8">
    <source>
        <dbReference type="SAM" id="Phobius"/>
    </source>
</evidence>
<keyword evidence="12" id="KW-1185">Reference proteome</keyword>
<dbReference type="PANTHER" id="PTHR24221">
    <property type="entry name" value="ATP-BINDING CASSETTE SUB-FAMILY B"/>
    <property type="match status" value="1"/>
</dbReference>
<dbReference type="Gene3D" id="3.40.50.300">
    <property type="entry name" value="P-loop containing nucleotide triphosphate hydrolases"/>
    <property type="match status" value="1"/>
</dbReference>
<evidence type="ECO:0000256" key="6">
    <source>
        <dbReference type="ARBA" id="ARBA00023136"/>
    </source>
</evidence>
<dbReference type="SMART" id="SM00382">
    <property type="entry name" value="AAA"/>
    <property type="match status" value="1"/>
</dbReference>
<feature type="transmembrane region" description="Helical" evidence="8">
    <location>
        <begin position="260"/>
        <end position="283"/>
    </location>
</feature>
<dbReference type="PROSITE" id="PS50929">
    <property type="entry name" value="ABC_TM1F"/>
    <property type="match status" value="1"/>
</dbReference>
<dbReference type="Gene3D" id="1.20.1560.10">
    <property type="entry name" value="ABC transporter type 1, transmembrane domain"/>
    <property type="match status" value="1"/>
</dbReference>
<proteinExistence type="predicted"/>
<dbReference type="InterPro" id="IPR027417">
    <property type="entry name" value="P-loop_NTPase"/>
</dbReference>
<evidence type="ECO:0000256" key="2">
    <source>
        <dbReference type="ARBA" id="ARBA00022692"/>
    </source>
</evidence>
<feature type="transmembrane region" description="Helical" evidence="8">
    <location>
        <begin position="151"/>
        <end position="171"/>
    </location>
</feature>
<evidence type="ECO:0000256" key="5">
    <source>
        <dbReference type="ARBA" id="ARBA00022989"/>
    </source>
</evidence>
<reference evidence="11 12" key="1">
    <citation type="journal article" date="2022" name="Int. J. Syst. Evol. Microbiol.">
        <title>Pseudomonas aegrilactucae sp. nov. and Pseudomonas morbosilactucae sp. nov., pathogens causing bacterial rot of lettuce in Japan.</title>
        <authorList>
            <person name="Sawada H."/>
            <person name="Fujikawa T."/>
            <person name="Satou M."/>
        </authorList>
    </citation>
    <scope>NUCLEOTIDE SEQUENCE [LARGE SCALE GENOMIC DNA]</scope>
    <source>
        <strain evidence="11 12">MAFF 302046</strain>
    </source>
</reference>
<dbReference type="PROSITE" id="PS00211">
    <property type="entry name" value="ABC_TRANSPORTER_1"/>
    <property type="match status" value="1"/>
</dbReference>
<feature type="domain" description="ABC transporter" evidence="9">
    <location>
        <begin position="352"/>
        <end position="585"/>
    </location>
</feature>
<dbReference type="Pfam" id="PF00005">
    <property type="entry name" value="ABC_tran"/>
    <property type="match status" value="1"/>
</dbReference>
<dbReference type="Pfam" id="PF00664">
    <property type="entry name" value="ABC_membrane"/>
    <property type="match status" value="1"/>
</dbReference>
<evidence type="ECO:0000259" key="10">
    <source>
        <dbReference type="PROSITE" id="PS50929"/>
    </source>
</evidence>
<name>A0ABT0JNA1_9PSED</name>
<evidence type="ECO:0000313" key="12">
    <source>
        <dbReference type="Proteomes" id="UP001155163"/>
    </source>
</evidence>
<reference evidence="11 12" key="2">
    <citation type="journal article" date="2023" name="Plant Pathol.">
        <title>Dismantling and reorganizing Pseudomonas marginalis sensu#lato.</title>
        <authorList>
            <person name="Sawada H."/>
            <person name="Fujikawa T."/>
            <person name="Satou M."/>
        </authorList>
    </citation>
    <scope>NUCLEOTIDE SEQUENCE [LARGE SCALE GENOMIC DNA]</scope>
    <source>
        <strain evidence="11 12">MAFF 302046</strain>
    </source>
</reference>
<dbReference type="EMBL" id="JALQCX010000050">
    <property type="protein sequence ID" value="MCK9817095.1"/>
    <property type="molecule type" value="Genomic_DNA"/>
</dbReference>
<evidence type="ECO:0000256" key="3">
    <source>
        <dbReference type="ARBA" id="ARBA00022741"/>
    </source>
</evidence>
<evidence type="ECO:0000256" key="7">
    <source>
        <dbReference type="SAM" id="MobiDB-lite"/>
    </source>
</evidence>
<dbReference type="PROSITE" id="PS50893">
    <property type="entry name" value="ABC_TRANSPORTER_2"/>
    <property type="match status" value="1"/>
</dbReference>
<evidence type="ECO:0000259" key="9">
    <source>
        <dbReference type="PROSITE" id="PS50893"/>
    </source>
</evidence>
<feature type="transmembrane region" description="Helical" evidence="8">
    <location>
        <begin position="35"/>
        <end position="58"/>
    </location>
</feature>
<dbReference type="RefSeq" id="WP_268263285.1">
    <property type="nucleotide sequence ID" value="NZ_JALQCX010000050.1"/>
</dbReference>
<feature type="domain" description="ABC transmembrane type-1" evidence="10">
    <location>
        <begin position="35"/>
        <end position="318"/>
    </location>
</feature>
<comment type="caution">
    <text evidence="11">The sequence shown here is derived from an EMBL/GenBank/DDBJ whole genome shotgun (WGS) entry which is preliminary data.</text>
</comment>
<feature type="transmembrane region" description="Helical" evidence="8">
    <location>
        <begin position="177"/>
        <end position="194"/>
    </location>
</feature>
<dbReference type="InterPro" id="IPR003593">
    <property type="entry name" value="AAA+_ATPase"/>
</dbReference>
<organism evidence="11 12">
    <name type="scientific">Pseudomonas morbosilactucae</name>
    <dbReference type="NCBI Taxonomy" id="2938197"/>
    <lineage>
        <taxon>Bacteria</taxon>
        <taxon>Pseudomonadati</taxon>
        <taxon>Pseudomonadota</taxon>
        <taxon>Gammaproteobacteria</taxon>
        <taxon>Pseudomonadales</taxon>
        <taxon>Pseudomonadaceae</taxon>
        <taxon>Pseudomonas</taxon>
    </lineage>
</organism>
<accession>A0ABT0JNA1</accession>
<keyword evidence="4 11" id="KW-0067">ATP-binding</keyword>
<dbReference type="InterPro" id="IPR003439">
    <property type="entry name" value="ABC_transporter-like_ATP-bd"/>
</dbReference>
<dbReference type="InterPro" id="IPR017871">
    <property type="entry name" value="ABC_transporter-like_CS"/>
</dbReference>
<keyword evidence="6 8" id="KW-0472">Membrane</keyword>
<dbReference type="GO" id="GO:0005524">
    <property type="term" value="F:ATP binding"/>
    <property type="evidence" value="ECO:0007669"/>
    <property type="project" value="UniProtKB-KW"/>
</dbReference>
<feature type="transmembrane region" description="Helical" evidence="8">
    <location>
        <begin position="78"/>
        <end position="102"/>
    </location>
</feature>
<dbReference type="InterPro" id="IPR039421">
    <property type="entry name" value="Type_1_exporter"/>
</dbReference>
<evidence type="ECO:0000256" key="1">
    <source>
        <dbReference type="ARBA" id="ARBA00004651"/>
    </source>
</evidence>
<dbReference type="SUPFAM" id="SSF52540">
    <property type="entry name" value="P-loop containing nucleoside triphosphate hydrolases"/>
    <property type="match status" value="1"/>
</dbReference>
<dbReference type="InterPro" id="IPR011527">
    <property type="entry name" value="ABC1_TM_dom"/>
</dbReference>